<evidence type="ECO:0000256" key="2">
    <source>
        <dbReference type="ARBA" id="ARBA00022428"/>
    </source>
</evidence>
<keyword evidence="6 8" id="KW-1133">Transmembrane helix</keyword>
<feature type="transmembrane region" description="Helical" evidence="8">
    <location>
        <begin position="40"/>
        <end position="58"/>
    </location>
</feature>
<evidence type="ECO:0000313" key="11">
    <source>
        <dbReference type="Proteomes" id="UP000177171"/>
    </source>
</evidence>
<dbReference type="Proteomes" id="UP000177171">
    <property type="component" value="Unassembled WGS sequence"/>
</dbReference>
<dbReference type="GO" id="GO:0042371">
    <property type="term" value="P:vitamin K biosynthetic process"/>
    <property type="evidence" value="ECO:0007669"/>
    <property type="project" value="TreeGrafter"/>
</dbReference>
<comment type="subcellular location">
    <subcellularLocation>
        <location evidence="8">Cell membrane</location>
        <topology evidence="8">Multi-pass membrane protein</topology>
    </subcellularLocation>
    <subcellularLocation>
        <location evidence="1">Membrane</location>
        <topology evidence="1">Multi-pass membrane protein</topology>
    </subcellularLocation>
</comment>
<feature type="transmembrane region" description="Helical" evidence="8">
    <location>
        <begin position="16"/>
        <end position="34"/>
    </location>
</feature>
<dbReference type="CDD" id="cd13962">
    <property type="entry name" value="PT_UbiA_UBIAD1"/>
    <property type="match status" value="1"/>
</dbReference>
<feature type="transmembrane region" description="Helical" evidence="8">
    <location>
        <begin position="230"/>
        <end position="263"/>
    </location>
</feature>
<dbReference type="GO" id="GO:0009234">
    <property type="term" value="P:menaquinone biosynthetic process"/>
    <property type="evidence" value="ECO:0007669"/>
    <property type="project" value="UniProtKB-UniRule"/>
</dbReference>
<dbReference type="PANTHER" id="PTHR13929:SF0">
    <property type="entry name" value="UBIA PRENYLTRANSFERASE DOMAIN-CONTAINING PROTEIN 1"/>
    <property type="match status" value="1"/>
</dbReference>
<evidence type="ECO:0000256" key="7">
    <source>
        <dbReference type="ARBA" id="ARBA00023136"/>
    </source>
</evidence>
<keyword evidence="5 8" id="KW-0812">Transmembrane</keyword>
<keyword evidence="3 8" id="KW-1003">Cell membrane</keyword>
<comment type="pathway">
    <text evidence="8">Quinol/quinone metabolism; menaquinone biosynthesis; menaquinol from 1,4-dihydroxy-2-naphthoate: step 1/2.</text>
</comment>
<dbReference type="EMBL" id="MHQY01000006">
    <property type="protein sequence ID" value="OHA14537.1"/>
    <property type="molecule type" value="Genomic_DNA"/>
</dbReference>
<evidence type="ECO:0000256" key="1">
    <source>
        <dbReference type="ARBA" id="ARBA00004141"/>
    </source>
</evidence>
<feature type="transmembrane region" description="Helical" evidence="8">
    <location>
        <begin position="99"/>
        <end position="119"/>
    </location>
</feature>
<comment type="similarity">
    <text evidence="8">Belongs to the MenA family. Type 1 subfamily.</text>
</comment>
<dbReference type="Gene3D" id="1.10.357.140">
    <property type="entry name" value="UbiA prenyltransferase"/>
    <property type="match status" value="1"/>
</dbReference>
<dbReference type="Gene3D" id="1.20.120.1780">
    <property type="entry name" value="UbiA prenyltransferase"/>
    <property type="match status" value="1"/>
</dbReference>
<dbReference type="NCBIfam" id="TIGR00751">
    <property type="entry name" value="menA"/>
    <property type="match status" value="1"/>
</dbReference>
<evidence type="ECO:0000256" key="4">
    <source>
        <dbReference type="ARBA" id="ARBA00022679"/>
    </source>
</evidence>
<reference evidence="10 11" key="1">
    <citation type="journal article" date="2016" name="Nat. Commun.">
        <title>Thousands of microbial genomes shed light on interconnected biogeochemical processes in an aquifer system.</title>
        <authorList>
            <person name="Anantharaman K."/>
            <person name="Brown C.T."/>
            <person name="Hug L.A."/>
            <person name="Sharon I."/>
            <person name="Castelle C.J."/>
            <person name="Probst A.J."/>
            <person name="Thomas B.C."/>
            <person name="Singh A."/>
            <person name="Wilkins M.J."/>
            <person name="Karaoz U."/>
            <person name="Brodie E.L."/>
            <person name="Williams K.H."/>
            <person name="Hubbard S.S."/>
            <person name="Banfield J.F."/>
        </authorList>
    </citation>
    <scope>NUCLEOTIDE SEQUENCE [LARGE SCALE GENOMIC DNA]</scope>
</reference>
<comment type="caution">
    <text evidence="10">The sequence shown here is derived from an EMBL/GenBank/DDBJ whole genome shotgun (WGS) entry which is preliminary data.</text>
</comment>
<organism evidence="10 11">
    <name type="scientific">Candidatus Sungbacteria bacterium RIFCSPLOWO2_12_FULL_41_11</name>
    <dbReference type="NCBI Taxonomy" id="1802286"/>
    <lineage>
        <taxon>Bacteria</taxon>
        <taxon>Candidatus Sungiibacteriota</taxon>
    </lineage>
</organism>
<comment type="function">
    <text evidence="8">Conversion of 1,4-dihydroxy-2-naphthoate (DHNA) to demethylmenaquinone (DMK).</text>
</comment>
<feature type="transmembrane region" description="Helical" evidence="8">
    <location>
        <begin position="125"/>
        <end position="143"/>
    </location>
</feature>
<name>A0A1G2LSF8_9BACT</name>
<dbReference type="Pfam" id="PF01040">
    <property type="entry name" value="UbiA"/>
    <property type="match status" value="1"/>
</dbReference>
<proteinExistence type="inferred from homology"/>
<dbReference type="GO" id="GO:0005886">
    <property type="term" value="C:plasma membrane"/>
    <property type="evidence" value="ECO:0007669"/>
    <property type="project" value="UniProtKB-SubCell"/>
</dbReference>
<accession>A0A1G2LSF8</accession>
<dbReference type="InterPro" id="IPR044878">
    <property type="entry name" value="UbiA_sf"/>
</dbReference>
<protein>
    <recommendedName>
        <fullName evidence="8 9">1,4-dihydroxy-2-naphthoate octaprenyltransferase</fullName>
        <shortName evidence="8">DHNA-octaprenyltransferase</shortName>
        <ecNumber evidence="8 9">2.5.1.74</ecNumber>
    </recommendedName>
</protein>
<comment type="catalytic activity">
    <reaction evidence="8">
        <text>an all-trans-polyprenyl diphosphate + 1,4-dihydroxy-2-naphthoate + H(+) = a 2-demethylmenaquinol + CO2 + diphosphate</text>
        <dbReference type="Rhea" id="RHEA:26478"/>
        <dbReference type="Rhea" id="RHEA-COMP:9563"/>
        <dbReference type="Rhea" id="RHEA-COMP:9564"/>
        <dbReference type="ChEBI" id="CHEBI:11173"/>
        <dbReference type="ChEBI" id="CHEBI:15378"/>
        <dbReference type="ChEBI" id="CHEBI:16526"/>
        <dbReference type="ChEBI" id="CHEBI:33019"/>
        <dbReference type="ChEBI" id="CHEBI:55437"/>
        <dbReference type="ChEBI" id="CHEBI:58914"/>
        <dbReference type="EC" id="2.5.1.74"/>
    </reaction>
</comment>
<dbReference type="InterPro" id="IPR004657">
    <property type="entry name" value="MenA"/>
</dbReference>
<keyword evidence="2 8" id="KW-0474">Menaquinone biosynthesis</keyword>
<keyword evidence="4 8" id="KW-0808">Transferase</keyword>
<dbReference type="PIRSF" id="PIRSF005355">
    <property type="entry name" value="UBIAD1"/>
    <property type="match status" value="1"/>
</dbReference>
<dbReference type="InterPro" id="IPR026046">
    <property type="entry name" value="UBIAD1"/>
</dbReference>
<feature type="transmembrane region" description="Helical" evidence="8">
    <location>
        <begin position="179"/>
        <end position="199"/>
    </location>
</feature>
<keyword evidence="7 8" id="KW-0472">Membrane</keyword>
<dbReference type="AlphaFoldDB" id="A0A1G2LSF8"/>
<feature type="transmembrane region" description="Helical" evidence="8">
    <location>
        <begin position="283"/>
        <end position="303"/>
    </location>
</feature>
<evidence type="ECO:0000313" key="10">
    <source>
        <dbReference type="EMBL" id="OHA14537.1"/>
    </source>
</evidence>
<gene>
    <name evidence="8" type="primary">menA</name>
    <name evidence="10" type="ORF">A3G49_06775</name>
</gene>
<dbReference type="InterPro" id="IPR000537">
    <property type="entry name" value="UbiA_prenyltransferase"/>
</dbReference>
<evidence type="ECO:0000256" key="5">
    <source>
        <dbReference type="ARBA" id="ARBA00022692"/>
    </source>
</evidence>
<dbReference type="UniPathway" id="UPA00079">
    <property type="reaction ID" value="UER00168"/>
</dbReference>
<sequence>MINFKRLAIWIKATRLPFLTATFMPVLLGAAISWSEAGRFDILTFLMVLAGVSLLHLATNTCNDYFDHVTKNDWLNKNPTPFSGGSRVIQEGMISPKGILVFSLACFAAGSLIGLWLNHRLGTNVILFLGITGVFLGFFYTALPLKIGYRGLGEIIVGFCFGPLVVIGSYYAQAMRFSWTVFWASIPVGILVALILFINEFPDYEADKMVNKNTFVVLLGKERAVILFNIFLWLVYVIIAVCAIFRSLPLVILITFLTVPAAFRIMEVSRKNFDKVNELLPANAGTIGLHIMVSFLMSVSFLLKRFF</sequence>
<dbReference type="HAMAP" id="MF_01937">
    <property type="entry name" value="MenA_1"/>
    <property type="match status" value="1"/>
</dbReference>
<dbReference type="EC" id="2.5.1.74" evidence="8 9"/>
<evidence type="ECO:0000256" key="9">
    <source>
        <dbReference type="NCBIfam" id="TIGR00751"/>
    </source>
</evidence>
<evidence type="ECO:0000256" key="8">
    <source>
        <dbReference type="HAMAP-Rule" id="MF_01937"/>
    </source>
</evidence>
<feature type="transmembrane region" description="Helical" evidence="8">
    <location>
        <begin position="155"/>
        <end position="173"/>
    </location>
</feature>
<evidence type="ECO:0000256" key="3">
    <source>
        <dbReference type="ARBA" id="ARBA00022475"/>
    </source>
</evidence>
<dbReference type="PANTHER" id="PTHR13929">
    <property type="entry name" value="1,4-DIHYDROXY-2-NAPHTHOATE OCTAPRENYLTRANSFERASE"/>
    <property type="match status" value="1"/>
</dbReference>
<dbReference type="GO" id="GO:0046428">
    <property type="term" value="F:1,4-dihydroxy-2-naphthoate polyprenyltransferase activity"/>
    <property type="evidence" value="ECO:0007669"/>
    <property type="project" value="UniProtKB-UniRule"/>
</dbReference>
<evidence type="ECO:0000256" key="6">
    <source>
        <dbReference type="ARBA" id="ARBA00022989"/>
    </source>
</evidence>